<protein>
    <submittedName>
        <fullName evidence="3">Uncharacterized protein</fullName>
    </submittedName>
</protein>
<dbReference type="InterPro" id="IPR019734">
    <property type="entry name" value="TPR_rpt"/>
</dbReference>
<feature type="repeat" description="TPR" evidence="1">
    <location>
        <begin position="111"/>
        <end position="144"/>
    </location>
</feature>
<evidence type="ECO:0000256" key="1">
    <source>
        <dbReference type="PROSITE-ProRule" id="PRU00339"/>
    </source>
</evidence>
<sequence length="196" mass="22292">MAKNILKKYWFIFLIIVLIIGAGIFIYSRQQNSASQSLDAFKKEQPALAEFTDDIVRLLKTKPAKGEETKHYLELGLAWKSLADRTSNKEHYRAALKVYQDGLTFTKRNNTLFLNNAGNMAIYTGDYELARGFFEEAIRVAPGDAEAYIRLANLHKDYLRSAPETIIGIYDQGIARTPYAADLKAKKDEYVKNQGR</sequence>
<evidence type="ECO:0000313" key="3">
    <source>
        <dbReference type="EMBL" id="OGY90849.1"/>
    </source>
</evidence>
<dbReference type="Proteomes" id="UP000178109">
    <property type="component" value="Unassembled WGS sequence"/>
</dbReference>
<dbReference type="Gene3D" id="1.25.40.10">
    <property type="entry name" value="Tetratricopeptide repeat domain"/>
    <property type="match status" value="1"/>
</dbReference>
<keyword evidence="1" id="KW-0802">TPR repeat</keyword>
<dbReference type="EMBL" id="MHKO01000059">
    <property type="protein sequence ID" value="OGY90849.1"/>
    <property type="molecule type" value="Genomic_DNA"/>
</dbReference>
<name>A0A1G2BQJ9_9BACT</name>
<keyword evidence="2" id="KW-0812">Transmembrane</keyword>
<comment type="caution">
    <text evidence="3">The sequence shown here is derived from an EMBL/GenBank/DDBJ whole genome shotgun (WGS) entry which is preliminary data.</text>
</comment>
<organism evidence="3 4">
    <name type="scientific">Candidatus Komeilibacteria bacterium RIFCSPLOWO2_02_FULL_48_11</name>
    <dbReference type="NCBI Taxonomy" id="1798553"/>
    <lineage>
        <taxon>Bacteria</taxon>
        <taxon>Candidatus Komeiliibacteriota</taxon>
    </lineage>
</organism>
<evidence type="ECO:0000313" key="4">
    <source>
        <dbReference type="Proteomes" id="UP000178109"/>
    </source>
</evidence>
<proteinExistence type="predicted"/>
<dbReference type="STRING" id="1798553.A3H70_03920"/>
<keyword evidence="2" id="KW-0472">Membrane</keyword>
<gene>
    <name evidence="3" type="ORF">A3H70_03920</name>
</gene>
<evidence type="ECO:0000256" key="2">
    <source>
        <dbReference type="SAM" id="Phobius"/>
    </source>
</evidence>
<dbReference type="AlphaFoldDB" id="A0A1G2BQJ9"/>
<reference evidence="3 4" key="1">
    <citation type="journal article" date="2016" name="Nat. Commun.">
        <title>Thousands of microbial genomes shed light on interconnected biogeochemical processes in an aquifer system.</title>
        <authorList>
            <person name="Anantharaman K."/>
            <person name="Brown C.T."/>
            <person name="Hug L.A."/>
            <person name="Sharon I."/>
            <person name="Castelle C.J."/>
            <person name="Probst A.J."/>
            <person name="Thomas B.C."/>
            <person name="Singh A."/>
            <person name="Wilkins M.J."/>
            <person name="Karaoz U."/>
            <person name="Brodie E.L."/>
            <person name="Williams K.H."/>
            <person name="Hubbard S.S."/>
            <person name="Banfield J.F."/>
        </authorList>
    </citation>
    <scope>NUCLEOTIDE SEQUENCE [LARGE SCALE GENOMIC DNA]</scope>
</reference>
<keyword evidence="2" id="KW-1133">Transmembrane helix</keyword>
<dbReference type="PROSITE" id="PS50005">
    <property type="entry name" value="TPR"/>
    <property type="match status" value="1"/>
</dbReference>
<accession>A0A1G2BQJ9</accession>
<dbReference type="SUPFAM" id="SSF48452">
    <property type="entry name" value="TPR-like"/>
    <property type="match status" value="1"/>
</dbReference>
<dbReference type="InterPro" id="IPR011990">
    <property type="entry name" value="TPR-like_helical_dom_sf"/>
</dbReference>
<feature type="transmembrane region" description="Helical" evidence="2">
    <location>
        <begin position="9"/>
        <end position="27"/>
    </location>
</feature>